<proteinExistence type="predicted"/>
<accession>A0AAE3KU33</accession>
<comment type="caution">
    <text evidence="2">The sequence shown here is derived from an EMBL/GenBank/DDBJ whole genome shotgun (WGS) entry which is preliminary data.</text>
</comment>
<dbReference type="RefSeq" id="WP_255038145.1">
    <property type="nucleotide sequence ID" value="NZ_RJUF01000173.1"/>
</dbReference>
<dbReference type="PROSITE" id="PS50930">
    <property type="entry name" value="HTH_LYTTR"/>
    <property type="match status" value="1"/>
</dbReference>
<dbReference type="AlphaFoldDB" id="A0AAE3KU33"/>
<dbReference type="Pfam" id="PF04397">
    <property type="entry name" value="LytTR"/>
    <property type="match status" value="1"/>
</dbReference>
<evidence type="ECO:0000313" key="3">
    <source>
        <dbReference type="Proteomes" id="UP001204144"/>
    </source>
</evidence>
<evidence type="ECO:0000259" key="1">
    <source>
        <dbReference type="PROSITE" id="PS50930"/>
    </source>
</evidence>
<reference evidence="2 3" key="1">
    <citation type="submission" date="2018-11" db="EMBL/GenBank/DDBJ databases">
        <title>Novel bacteria species description.</title>
        <authorList>
            <person name="Han J.-H."/>
        </authorList>
    </citation>
    <scope>NUCLEOTIDE SEQUENCE [LARGE SCALE GENOMIC DNA]</scope>
    <source>
        <strain evidence="2 3">KCTC23259</strain>
    </source>
</reference>
<dbReference type="Proteomes" id="UP001204144">
    <property type="component" value="Unassembled WGS sequence"/>
</dbReference>
<dbReference type="GO" id="GO:0003677">
    <property type="term" value="F:DNA binding"/>
    <property type="evidence" value="ECO:0007669"/>
    <property type="project" value="InterPro"/>
</dbReference>
<dbReference type="InterPro" id="IPR007492">
    <property type="entry name" value="LytTR_DNA-bd_dom"/>
</dbReference>
<organism evidence="2 3">
    <name type="scientific">Lacihabitans soyangensis</name>
    <dbReference type="NCBI Taxonomy" id="869394"/>
    <lineage>
        <taxon>Bacteria</taxon>
        <taxon>Pseudomonadati</taxon>
        <taxon>Bacteroidota</taxon>
        <taxon>Cytophagia</taxon>
        <taxon>Cytophagales</taxon>
        <taxon>Leadbetterellaceae</taxon>
        <taxon>Lacihabitans</taxon>
    </lineage>
</organism>
<keyword evidence="3" id="KW-1185">Reference proteome</keyword>
<sequence length="108" mass="12776">MKNEELLHVGSRKSFDTQEIVMLEAQENYTKIHLVSGKIFMSSTTLGKIELRLKGNPYFFRTHRTFLVNLNYVTAYKEKSIEVENNRNVTLSRRRKERFQSIFKSLNS</sequence>
<name>A0AAE3KU33_9BACT</name>
<dbReference type="Gene3D" id="2.40.50.1020">
    <property type="entry name" value="LytTr DNA-binding domain"/>
    <property type="match status" value="1"/>
</dbReference>
<dbReference type="EMBL" id="RJUF01000173">
    <property type="protein sequence ID" value="MCP9764454.1"/>
    <property type="molecule type" value="Genomic_DNA"/>
</dbReference>
<protein>
    <submittedName>
        <fullName evidence="2">LytTR family transcriptional regulator</fullName>
    </submittedName>
</protein>
<feature type="domain" description="HTH LytTR-type" evidence="1">
    <location>
        <begin position="10"/>
        <end position="105"/>
    </location>
</feature>
<gene>
    <name evidence="2" type="ORF">EGI31_16035</name>
</gene>
<evidence type="ECO:0000313" key="2">
    <source>
        <dbReference type="EMBL" id="MCP9764454.1"/>
    </source>
</evidence>
<dbReference type="SMART" id="SM00850">
    <property type="entry name" value="LytTR"/>
    <property type="match status" value="1"/>
</dbReference>